<dbReference type="InterPro" id="IPR023298">
    <property type="entry name" value="ATPase_P-typ_TM_dom_sf"/>
</dbReference>
<dbReference type="Proteomes" id="UP000887565">
    <property type="component" value="Unplaced"/>
</dbReference>
<feature type="domain" description="P-type ATPase N-terminal" evidence="1">
    <location>
        <begin position="66"/>
        <end position="121"/>
    </location>
</feature>
<dbReference type="PANTHER" id="PTHR24092">
    <property type="entry name" value="PROBABLE PHOSPHOLIPID-TRANSPORTING ATPASE"/>
    <property type="match status" value="1"/>
</dbReference>
<dbReference type="GO" id="GO:0045332">
    <property type="term" value="P:phospholipid translocation"/>
    <property type="evidence" value="ECO:0007669"/>
    <property type="project" value="TreeGrafter"/>
</dbReference>
<dbReference type="GO" id="GO:0005886">
    <property type="term" value="C:plasma membrane"/>
    <property type="evidence" value="ECO:0007669"/>
    <property type="project" value="TreeGrafter"/>
</dbReference>
<name>A0A915KXH5_ROMCU</name>
<dbReference type="GO" id="GO:0140326">
    <property type="term" value="F:ATPase-coupled intramembrane lipid transporter activity"/>
    <property type="evidence" value="ECO:0007669"/>
    <property type="project" value="TreeGrafter"/>
</dbReference>
<dbReference type="SUPFAM" id="SSF81665">
    <property type="entry name" value="Calcium ATPase, transmembrane domain M"/>
    <property type="match status" value="1"/>
</dbReference>
<accession>A0A915KXH5</accession>
<proteinExistence type="predicted"/>
<keyword evidence="2" id="KW-1185">Reference proteome</keyword>
<evidence type="ECO:0000313" key="3">
    <source>
        <dbReference type="WBParaSite" id="nRc.2.0.1.t42210-RA"/>
    </source>
</evidence>
<dbReference type="Pfam" id="PF16209">
    <property type="entry name" value="PhoLip_ATPase_N"/>
    <property type="match status" value="1"/>
</dbReference>
<dbReference type="GO" id="GO:0005802">
    <property type="term" value="C:trans-Golgi network"/>
    <property type="evidence" value="ECO:0007669"/>
    <property type="project" value="TreeGrafter"/>
</dbReference>
<dbReference type="PANTHER" id="PTHR24092:SF150">
    <property type="entry name" value="PHOSPHOLIPID-TRANSPORTING ATPASE"/>
    <property type="match status" value="1"/>
</dbReference>
<organism evidence="2 3">
    <name type="scientific">Romanomermis culicivorax</name>
    <name type="common">Nematode worm</name>
    <dbReference type="NCBI Taxonomy" id="13658"/>
    <lineage>
        <taxon>Eukaryota</taxon>
        <taxon>Metazoa</taxon>
        <taxon>Ecdysozoa</taxon>
        <taxon>Nematoda</taxon>
        <taxon>Enoplea</taxon>
        <taxon>Dorylaimia</taxon>
        <taxon>Mermithida</taxon>
        <taxon>Mermithoidea</taxon>
        <taxon>Mermithidae</taxon>
        <taxon>Romanomermis</taxon>
    </lineage>
</organism>
<evidence type="ECO:0000313" key="2">
    <source>
        <dbReference type="Proteomes" id="UP000887565"/>
    </source>
</evidence>
<evidence type="ECO:0000259" key="1">
    <source>
        <dbReference type="Pfam" id="PF16209"/>
    </source>
</evidence>
<dbReference type="InterPro" id="IPR032631">
    <property type="entry name" value="P-type_ATPase_N"/>
</dbReference>
<protein>
    <submittedName>
        <fullName evidence="3">P-type ATPase N-terminal domain-containing protein</fullName>
    </submittedName>
</protein>
<dbReference type="AlphaFoldDB" id="A0A915KXH5"/>
<dbReference type="WBParaSite" id="nRc.2.0.1.t42210-RA">
    <property type="protein sequence ID" value="nRc.2.0.1.t42210-RA"/>
    <property type="gene ID" value="nRc.2.0.1.g42210"/>
</dbReference>
<sequence length="152" mass="17788">RISFFTRAARSPISGIIQLIFAPILLRKIITKIYIPNMKNFISLFKKSDHHHENSDRIVLLNRLQLDKYCSNKISTAKYSIISFWPRFFFEQIRRYANVFFFLIALLQQLPDVSPTGRYTTAIPLLCILSVSALKEFLEDWVSCMIASYMTQ</sequence>
<reference evidence="3" key="1">
    <citation type="submission" date="2022-11" db="UniProtKB">
        <authorList>
            <consortium name="WormBaseParasite"/>
        </authorList>
    </citation>
    <scope>IDENTIFICATION</scope>
</reference>